<dbReference type="InterPro" id="IPR016187">
    <property type="entry name" value="CTDL_fold"/>
</dbReference>
<dbReference type="InterPro" id="IPR001304">
    <property type="entry name" value="C-type_lectin-like"/>
</dbReference>
<dbReference type="SUPFAM" id="SSF56436">
    <property type="entry name" value="C-type lectin-like"/>
    <property type="match status" value="1"/>
</dbReference>
<dbReference type="Pfam" id="PF00059">
    <property type="entry name" value="Lectin_C"/>
    <property type="match status" value="1"/>
</dbReference>
<dbReference type="Gene3D" id="3.10.100.10">
    <property type="entry name" value="Mannose-Binding Protein A, subunit A"/>
    <property type="match status" value="1"/>
</dbReference>
<proteinExistence type="predicted"/>
<reference evidence="2" key="1">
    <citation type="submission" date="2020-07" db="EMBL/GenBank/DDBJ databases">
        <title>Multicomponent nature underlies the extraordinary mechanical properties of spider dragline silk.</title>
        <authorList>
            <person name="Kono N."/>
            <person name="Nakamura H."/>
            <person name="Mori M."/>
            <person name="Yoshida Y."/>
            <person name="Ohtoshi R."/>
            <person name="Malay A.D."/>
            <person name="Moran D.A.P."/>
            <person name="Tomita M."/>
            <person name="Numata K."/>
            <person name="Arakawa K."/>
        </authorList>
    </citation>
    <scope>NUCLEOTIDE SEQUENCE</scope>
</reference>
<sequence>MVLLFEICNYAETTYQTERLNWYQARQFCQGYGGDLATYSSSTEEVYGLWFGLQRGTDDVFRWVDGTNLNYTIGNMESLILGVISTALLMHLVLEDGNWIIVEYEDGSL</sequence>
<evidence type="ECO:0000313" key="2">
    <source>
        <dbReference type="EMBL" id="GFQ92551.1"/>
    </source>
</evidence>
<dbReference type="EMBL" id="BMAO01014047">
    <property type="protein sequence ID" value="GFQ92551.1"/>
    <property type="molecule type" value="Genomic_DNA"/>
</dbReference>
<comment type="caution">
    <text evidence="2">The sequence shown here is derived from an EMBL/GenBank/DDBJ whole genome shotgun (WGS) entry which is preliminary data.</text>
</comment>
<gene>
    <name evidence="2" type="primary">MRC1_1</name>
    <name evidence="2" type="ORF">TNCT_316831</name>
</gene>
<dbReference type="Proteomes" id="UP000887116">
    <property type="component" value="Unassembled WGS sequence"/>
</dbReference>
<keyword evidence="2" id="KW-0675">Receptor</keyword>
<dbReference type="PROSITE" id="PS50041">
    <property type="entry name" value="C_TYPE_LECTIN_2"/>
    <property type="match status" value="1"/>
</dbReference>
<organism evidence="2 3">
    <name type="scientific">Trichonephila clavata</name>
    <name type="common">Joro spider</name>
    <name type="synonym">Nephila clavata</name>
    <dbReference type="NCBI Taxonomy" id="2740835"/>
    <lineage>
        <taxon>Eukaryota</taxon>
        <taxon>Metazoa</taxon>
        <taxon>Ecdysozoa</taxon>
        <taxon>Arthropoda</taxon>
        <taxon>Chelicerata</taxon>
        <taxon>Arachnida</taxon>
        <taxon>Araneae</taxon>
        <taxon>Araneomorphae</taxon>
        <taxon>Entelegynae</taxon>
        <taxon>Araneoidea</taxon>
        <taxon>Nephilidae</taxon>
        <taxon>Trichonephila</taxon>
    </lineage>
</organism>
<evidence type="ECO:0000313" key="3">
    <source>
        <dbReference type="Proteomes" id="UP000887116"/>
    </source>
</evidence>
<dbReference type="CDD" id="cd00037">
    <property type="entry name" value="CLECT"/>
    <property type="match status" value="1"/>
</dbReference>
<dbReference type="InterPro" id="IPR016186">
    <property type="entry name" value="C-type_lectin-like/link_sf"/>
</dbReference>
<name>A0A8X6L212_TRICU</name>
<dbReference type="AlphaFoldDB" id="A0A8X6L212"/>
<keyword evidence="3" id="KW-1185">Reference proteome</keyword>
<protein>
    <submittedName>
        <fullName evidence="2">Macrophage mannose receptor 1</fullName>
    </submittedName>
</protein>
<evidence type="ECO:0000259" key="1">
    <source>
        <dbReference type="PROSITE" id="PS50041"/>
    </source>
</evidence>
<accession>A0A8X6L212</accession>
<feature type="domain" description="C-type lectin" evidence="1">
    <location>
        <begin position="10"/>
        <end position="72"/>
    </location>
</feature>
<dbReference type="OrthoDB" id="6428734at2759"/>